<dbReference type="SMART" id="SM00086">
    <property type="entry name" value="PAC"/>
    <property type="match status" value="1"/>
</dbReference>
<dbReference type="PANTHER" id="PTHR44757:SF2">
    <property type="entry name" value="BIOFILM ARCHITECTURE MAINTENANCE PROTEIN MBAA"/>
    <property type="match status" value="1"/>
</dbReference>
<dbReference type="Pfam" id="PF00563">
    <property type="entry name" value="EAL"/>
    <property type="match status" value="1"/>
</dbReference>
<dbReference type="InterPro" id="IPR000160">
    <property type="entry name" value="GGDEF_dom"/>
</dbReference>
<dbReference type="InterPro" id="IPR035919">
    <property type="entry name" value="EAL_sf"/>
</dbReference>
<dbReference type="InterPro" id="IPR013767">
    <property type="entry name" value="PAS_fold"/>
</dbReference>
<dbReference type="SUPFAM" id="SSF55073">
    <property type="entry name" value="Nucleotide cyclase"/>
    <property type="match status" value="1"/>
</dbReference>
<dbReference type="SUPFAM" id="SSF55785">
    <property type="entry name" value="PYP-like sensor domain (PAS domain)"/>
    <property type="match status" value="1"/>
</dbReference>
<dbReference type="InterPro" id="IPR043128">
    <property type="entry name" value="Rev_trsase/Diguanyl_cyclase"/>
</dbReference>
<feature type="domain" description="PAS" evidence="1">
    <location>
        <begin position="125"/>
        <end position="195"/>
    </location>
</feature>
<feature type="domain" description="EAL" evidence="3">
    <location>
        <begin position="423"/>
        <end position="679"/>
    </location>
</feature>
<dbReference type="AlphaFoldDB" id="A0A563F065"/>
<dbReference type="Gene3D" id="3.30.450.20">
    <property type="entry name" value="PAS domain"/>
    <property type="match status" value="1"/>
</dbReference>
<dbReference type="PANTHER" id="PTHR44757">
    <property type="entry name" value="DIGUANYLATE CYCLASE DGCP"/>
    <property type="match status" value="1"/>
</dbReference>
<dbReference type="GO" id="GO:0006355">
    <property type="term" value="P:regulation of DNA-templated transcription"/>
    <property type="evidence" value="ECO:0007669"/>
    <property type="project" value="InterPro"/>
</dbReference>
<dbReference type="InterPro" id="IPR000014">
    <property type="entry name" value="PAS"/>
</dbReference>
<dbReference type="InterPro" id="IPR001610">
    <property type="entry name" value="PAC"/>
</dbReference>
<dbReference type="InterPro" id="IPR000700">
    <property type="entry name" value="PAS-assoc_C"/>
</dbReference>
<dbReference type="CDD" id="cd01949">
    <property type="entry name" value="GGDEF"/>
    <property type="match status" value="1"/>
</dbReference>
<dbReference type="OrthoDB" id="3646721at2"/>
<sequence length="679" mass="74354">MNMVDSREPAVRWAAAISSTLLVNLTRPQLEELLMGYVDALLKDEPEAARQVGRSMVEHDFISSSTIEESIRFLGELTPLRPALLGALAAGYAEALRDRTLDQQEMSRQAAMLTMKRAEEVARAGEAKFRAIFRASGLAIVVSALDGHIVEFNDALLTLVDYDESDLRAMLGRELLHPDDRQSMAEIAERLMYSDSDHVRVEKRLVRSDGEIVTALLAVSLIREDDGTPAHFVTMIENMNEVRALQTQLVKQSLNDMQTGLPNRSQFLGWLEGATGTKGPETLALVQIDIDGFRVVNDAFGHEAGNRVLMSTANHLRSVFGEIGQLARIGEDEFGVLIKNPADVRSVIALVEDFTSRLEEPLWVGTSGIGVTASVGIVARQARGSDAAHVLRAADVTVGWAKRDGRAQWALYDPTRDKHDKERFTLAASIPGALEEDQFRVDYLPVYSLRDNRILAVEAKLTWDHPERGVLSSEEFLGISADTGMIVRLIHWALKRACAQAGEWFAELGESTPVLSIDLPPRVCQEPELVAEVARVLEQSGLPATLLRFELHENLPALLNDEQIDELTILAERGIQLVLDQMGGGNVGVDKLRQLPLTGVKFTGAVVHGLDDGANRVDETASVALLEWSKVLRVPRLAEDVRTATEARRLAELGVSGGQGPYFGAALTADEIHALLVGS</sequence>
<dbReference type="NCBIfam" id="TIGR00229">
    <property type="entry name" value="sensory_box"/>
    <property type="match status" value="1"/>
</dbReference>
<dbReference type="InterPro" id="IPR001633">
    <property type="entry name" value="EAL_dom"/>
</dbReference>
<dbReference type="Gene3D" id="3.30.70.270">
    <property type="match status" value="1"/>
</dbReference>
<name>A0A563F065_9PSEU</name>
<proteinExistence type="predicted"/>
<evidence type="ECO:0000313" key="6">
    <source>
        <dbReference type="Proteomes" id="UP000316639"/>
    </source>
</evidence>
<dbReference type="CDD" id="cd00130">
    <property type="entry name" value="PAS"/>
    <property type="match status" value="1"/>
</dbReference>
<dbReference type="InterPro" id="IPR035965">
    <property type="entry name" value="PAS-like_dom_sf"/>
</dbReference>
<dbReference type="PROSITE" id="PS50113">
    <property type="entry name" value="PAC"/>
    <property type="match status" value="1"/>
</dbReference>
<dbReference type="PROSITE" id="PS50887">
    <property type="entry name" value="GGDEF"/>
    <property type="match status" value="1"/>
</dbReference>
<evidence type="ECO:0000259" key="2">
    <source>
        <dbReference type="PROSITE" id="PS50113"/>
    </source>
</evidence>
<dbReference type="Gene3D" id="3.20.20.450">
    <property type="entry name" value="EAL domain"/>
    <property type="match status" value="1"/>
</dbReference>
<protein>
    <submittedName>
        <fullName evidence="5">EAL domain-containing protein</fullName>
    </submittedName>
</protein>
<evidence type="ECO:0000259" key="1">
    <source>
        <dbReference type="PROSITE" id="PS50112"/>
    </source>
</evidence>
<dbReference type="NCBIfam" id="TIGR00254">
    <property type="entry name" value="GGDEF"/>
    <property type="match status" value="1"/>
</dbReference>
<gene>
    <name evidence="5" type="ORF">FKR81_04890</name>
</gene>
<dbReference type="InterPro" id="IPR052155">
    <property type="entry name" value="Biofilm_reg_signaling"/>
</dbReference>
<dbReference type="Pfam" id="PF00989">
    <property type="entry name" value="PAS"/>
    <property type="match status" value="1"/>
</dbReference>
<organism evidence="5 6">
    <name type="scientific">Lentzea tibetensis</name>
    <dbReference type="NCBI Taxonomy" id="2591470"/>
    <lineage>
        <taxon>Bacteria</taxon>
        <taxon>Bacillati</taxon>
        <taxon>Actinomycetota</taxon>
        <taxon>Actinomycetes</taxon>
        <taxon>Pseudonocardiales</taxon>
        <taxon>Pseudonocardiaceae</taxon>
        <taxon>Lentzea</taxon>
    </lineage>
</organism>
<dbReference type="InterPro" id="IPR029787">
    <property type="entry name" value="Nucleotide_cyclase"/>
</dbReference>
<dbReference type="SMART" id="SM00267">
    <property type="entry name" value="GGDEF"/>
    <property type="match status" value="1"/>
</dbReference>
<evidence type="ECO:0000313" key="5">
    <source>
        <dbReference type="EMBL" id="TWP53309.1"/>
    </source>
</evidence>
<dbReference type="SMART" id="SM00052">
    <property type="entry name" value="EAL"/>
    <property type="match status" value="1"/>
</dbReference>
<feature type="domain" description="GGDEF" evidence="4">
    <location>
        <begin position="281"/>
        <end position="414"/>
    </location>
</feature>
<dbReference type="EMBL" id="VOBR01000003">
    <property type="protein sequence ID" value="TWP53309.1"/>
    <property type="molecule type" value="Genomic_DNA"/>
</dbReference>
<dbReference type="SMART" id="SM00091">
    <property type="entry name" value="PAS"/>
    <property type="match status" value="1"/>
</dbReference>
<dbReference type="PROSITE" id="PS50883">
    <property type="entry name" value="EAL"/>
    <property type="match status" value="1"/>
</dbReference>
<dbReference type="CDD" id="cd01948">
    <property type="entry name" value="EAL"/>
    <property type="match status" value="1"/>
</dbReference>
<comment type="caution">
    <text evidence="5">The sequence shown here is derived from an EMBL/GenBank/DDBJ whole genome shotgun (WGS) entry which is preliminary data.</text>
</comment>
<keyword evidence="6" id="KW-1185">Reference proteome</keyword>
<dbReference type="Proteomes" id="UP000316639">
    <property type="component" value="Unassembled WGS sequence"/>
</dbReference>
<dbReference type="SUPFAM" id="SSF141868">
    <property type="entry name" value="EAL domain-like"/>
    <property type="match status" value="1"/>
</dbReference>
<evidence type="ECO:0000259" key="4">
    <source>
        <dbReference type="PROSITE" id="PS50887"/>
    </source>
</evidence>
<accession>A0A563F065</accession>
<reference evidence="5 6" key="1">
    <citation type="submission" date="2019-07" db="EMBL/GenBank/DDBJ databases">
        <title>Lentzea xizangensis sp. nov., isolated from Qinghai-Tibetan Plateau Soils.</title>
        <authorList>
            <person name="Huang J."/>
        </authorList>
    </citation>
    <scope>NUCLEOTIDE SEQUENCE [LARGE SCALE GENOMIC DNA]</scope>
    <source>
        <strain evidence="5 6">FXJ1.1311</strain>
    </source>
</reference>
<feature type="domain" description="PAC" evidence="2">
    <location>
        <begin position="199"/>
        <end position="251"/>
    </location>
</feature>
<dbReference type="PROSITE" id="PS50112">
    <property type="entry name" value="PAS"/>
    <property type="match status" value="1"/>
</dbReference>
<dbReference type="Pfam" id="PF00990">
    <property type="entry name" value="GGDEF"/>
    <property type="match status" value="1"/>
</dbReference>
<evidence type="ECO:0000259" key="3">
    <source>
        <dbReference type="PROSITE" id="PS50883"/>
    </source>
</evidence>